<feature type="transmembrane region" description="Helical" evidence="1">
    <location>
        <begin position="60"/>
        <end position="81"/>
    </location>
</feature>
<sequence>MRKAISFKGVVVGAIVDVLGTYIGLFGVIGYLIIRHQVFALPPGEQNAELQRLYGDPAVATLNAAIGFGFSIVGGYVAAWIAGHHQRLNGALSAFLCVALSVYTMKSLSIGWVIEGFLGSPALGLLGGYLRL</sequence>
<evidence type="ECO:0000313" key="2">
    <source>
        <dbReference type="EMBL" id="QPF92577.1"/>
    </source>
</evidence>
<dbReference type="AlphaFoldDB" id="A0A7S9D7K0"/>
<gene>
    <name evidence="2" type="ORF">IC761_04615</name>
</gene>
<keyword evidence="1" id="KW-0812">Transmembrane</keyword>
<proteinExistence type="predicted"/>
<evidence type="ECO:0000313" key="3">
    <source>
        <dbReference type="Proteomes" id="UP000594621"/>
    </source>
</evidence>
<protein>
    <submittedName>
        <fullName evidence="2">Uncharacterized protein</fullName>
    </submittedName>
</protein>
<dbReference type="KEGG" id="bcou:IC761_04615"/>
<organism evidence="2 3">
    <name type="scientific">Bradyrhizobium commune</name>
    <dbReference type="NCBI Taxonomy" id="83627"/>
    <lineage>
        <taxon>Bacteria</taxon>
        <taxon>Pseudomonadati</taxon>
        <taxon>Pseudomonadota</taxon>
        <taxon>Alphaproteobacteria</taxon>
        <taxon>Hyphomicrobiales</taxon>
        <taxon>Nitrobacteraceae</taxon>
        <taxon>Bradyrhizobium</taxon>
    </lineage>
</organism>
<dbReference type="Proteomes" id="UP000594621">
    <property type="component" value="Chromosome"/>
</dbReference>
<keyword evidence="3" id="KW-1185">Reference proteome</keyword>
<accession>A0A7S9D7K0</accession>
<keyword evidence="1" id="KW-0472">Membrane</keyword>
<dbReference type="RefSeq" id="WP_195802112.1">
    <property type="nucleotide sequence ID" value="NZ_CP061379.1"/>
</dbReference>
<feature type="transmembrane region" description="Helical" evidence="1">
    <location>
        <begin position="12"/>
        <end position="34"/>
    </location>
</feature>
<evidence type="ECO:0000256" key="1">
    <source>
        <dbReference type="SAM" id="Phobius"/>
    </source>
</evidence>
<dbReference type="EMBL" id="CP061379">
    <property type="protein sequence ID" value="QPF92577.1"/>
    <property type="molecule type" value="Genomic_DNA"/>
</dbReference>
<keyword evidence="1" id="KW-1133">Transmembrane helix</keyword>
<feature type="transmembrane region" description="Helical" evidence="1">
    <location>
        <begin position="88"/>
        <end position="104"/>
    </location>
</feature>
<name>A0A7S9D7K0_9BRAD</name>
<reference evidence="2 3" key="1">
    <citation type="submission" date="2020-09" db="EMBL/GenBank/DDBJ databases">
        <title>Complete genomes of bradyrhizobia occurring on native shrubby legumes in Australia.</title>
        <authorList>
            <person name="Lafay B."/>
        </authorList>
    </citation>
    <scope>NUCLEOTIDE SEQUENCE [LARGE SCALE GENOMIC DNA]</scope>
    <source>
        <strain evidence="2 3">BDV5040</strain>
    </source>
</reference>